<dbReference type="OrthoDB" id="9111418at2"/>
<reference evidence="3 4" key="1">
    <citation type="journal article" date="2016" name="Antonie Van Leeuwenhoek">
        <title>Nocardia donostiensis sp. nov., isolated from human respiratory specimens.</title>
        <authorList>
            <person name="Ercibengoa M."/>
            <person name="Bell M."/>
            <person name="Marimon J.M."/>
            <person name="Humrighouse B."/>
            <person name="Klenk H.P."/>
            <person name="Potter G."/>
            <person name="Perez-Trallero E."/>
        </authorList>
    </citation>
    <scope>NUCLEOTIDE SEQUENCE [LARGE SCALE GENOMIC DNA]</scope>
    <source>
        <strain evidence="3 4">X1655</strain>
    </source>
</reference>
<feature type="compositionally biased region" description="Low complexity" evidence="1">
    <location>
        <begin position="519"/>
        <end position="528"/>
    </location>
</feature>
<feature type="compositionally biased region" description="Low complexity" evidence="1">
    <location>
        <begin position="309"/>
        <end position="324"/>
    </location>
</feature>
<dbReference type="STRING" id="1538463.B0T36_03115"/>
<dbReference type="AlphaFoldDB" id="A0A1W0B822"/>
<evidence type="ECO:0000256" key="1">
    <source>
        <dbReference type="SAM" id="MobiDB-lite"/>
    </source>
</evidence>
<dbReference type="RefSeq" id="WP_077121075.1">
    <property type="nucleotide sequence ID" value="NZ_LOKT01000002.1"/>
</dbReference>
<organism evidence="3 4">
    <name type="scientific">Nocardia donostiensis</name>
    <dbReference type="NCBI Taxonomy" id="1538463"/>
    <lineage>
        <taxon>Bacteria</taxon>
        <taxon>Bacillati</taxon>
        <taxon>Actinomycetota</taxon>
        <taxon>Actinomycetes</taxon>
        <taxon>Mycobacteriales</taxon>
        <taxon>Nocardiaceae</taxon>
        <taxon>Nocardia</taxon>
    </lineage>
</organism>
<dbReference type="EMBL" id="MUMY01000026">
    <property type="protein sequence ID" value="ONM46356.1"/>
    <property type="molecule type" value="Genomic_DNA"/>
</dbReference>
<name>A0A1W0B822_9NOCA</name>
<dbReference type="InterPro" id="IPR057746">
    <property type="entry name" value="CpnT-like_N"/>
</dbReference>
<evidence type="ECO:0000259" key="2">
    <source>
        <dbReference type="Pfam" id="PF25547"/>
    </source>
</evidence>
<dbReference type="Gene3D" id="1.10.287.1060">
    <property type="entry name" value="ESAT-6-like"/>
    <property type="match status" value="1"/>
</dbReference>
<proteinExistence type="predicted"/>
<dbReference type="Pfam" id="PF25547">
    <property type="entry name" value="WXG100_2"/>
    <property type="match status" value="1"/>
</dbReference>
<feature type="domain" description="Outer membrane channel protein CpnT-like N-terminal" evidence="2">
    <location>
        <begin position="19"/>
        <end position="141"/>
    </location>
</feature>
<protein>
    <recommendedName>
        <fullName evidence="2">Outer membrane channel protein CpnT-like N-terminal domain-containing protein</fullName>
    </recommendedName>
</protein>
<keyword evidence="4" id="KW-1185">Reference proteome</keyword>
<dbReference type="Proteomes" id="UP000188836">
    <property type="component" value="Unassembled WGS sequence"/>
</dbReference>
<evidence type="ECO:0000313" key="3">
    <source>
        <dbReference type="EMBL" id="ONM46356.1"/>
    </source>
</evidence>
<comment type="caution">
    <text evidence="3">The sequence shown here is derived from an EMBL/GenBank/DDBJ whole genome shotgun (WGS) entry which is preliminary data.</text>
</comment>
<feature type="compositionally biased region" description="Low complexity" evidence="1">
    <location>
        <begin position="442"/>
        <end position="478"/>
    </location>
</feature>
<gene>
    <name evidence="3" type="ORF">B0T46_23525</name>
</gene>
<sequence>MPIEIPSEVVVFLNYLGVPYPDINEDDVRALAEHVRTFADSVQQTHESATGAINEMGSVYSGYSYQALIAAWASMSSSHMERLDMMCRAVATALEVAADVITVVKAVVLAELAALAAAYMTAMAAAVATGGASAALAQTFALAARRLCSAMQEMLIAYVLAEVLGKAIEPLEQAVADMVNGVVYDLASDALDVSPNSAGPLTIDPDEVMRYADVLDKHADDILEHAKNFSDNVSALDFTTRTGFDDPTGVIPPGNNVPAMRSPLDTLAPLSPQTPDIPPLRHPLLPSDPAGIEPISAPRTLSPGISPEPGATPTAPDGPTSDSPGGSTTPAPREPISGEPRAVGGSPTADAGAGGKAPGMPGVSGASPDSAVAERGAVPERGAAETTGRGAGIDSPTAAGRTEVAAPSSGSTGVFHDPAQAVSPDRTQAGESGAAAGGGGVAAPQPGAPISSTPAGAPGASSSPWRGGAGGSAERPSAPSAPPARKKERRDASRPAAVARTPWSKAPRQPDVAGENAQPRPAVSAPEAVAPPPSSKEVAAPEQRVRPPWAAKGSPAADDAEPGGQRPAVSVDATPERPDTGAAPKATRSEN</sequence>
<evidence type="ECO:0000313" key="4">
    <source>
        <dbReference type="Proteomes" id="UP000188836"/>
    </source>
</evidence>
<accession>A0A1W0B822</accession>
<feature type="region of interest" description="Disordered" evidence="1">
    <location>
        <begin position="246"/>
        <end position="591"/>
    </location>
</feature>